<accession>A0A517P890</accession>
<dbReference type="AlphaFoldDB" id="A0A517P890"/>
<dbReference type="NCBIfam" id="TIGR02532">
    <property type="entry name" value="IV_pilin_GFxxxE"/>
    <property type="match status" value="1"/>
</dbReference>
<feature type="region of interest" description="Disordered" evidence="1">
    <location>
        <begin position="231"/>
        <end position="251"/>
    </location>
</feature>
<evidence type="ECO:0000256" key="1">
    <source>
        <dbReference type="SAM" id="MobiDB-lite"/>
    </source>
</evidence>
<name>A0A517P890_9PLAN</name>
<dbReference type="OrthoDB" id="254858at2"/>
<dbReference type="EMBL" id="CP036265">
    <property type="protein sequence ID" value="QDT15596.1"/>
    <property type="molecule type" value="Genomic_DNA"/>
</dbReference>
<sequence>MTHRRAGFTLIELLVVIAIIAILVSLLLPAVQQAREAARRAQCQNNLKQLALAVHNYHSTTSVIPPSACLSTAGYTGNNGSWGVHGRILPEIDQGTLAQYVNLSLAWDDQATLDGLKIPTFGCPSDPLSFVPRDTGKVARYLYPTTYGFNFGTWLVWDPARGGSKGLGGDGPFFPNSRLSISHVRDGSTNTLMIAEVKAFTPYFRNHSGPLPANTPVPDAVDDVLGYTADSDKKLGDQNSNTGHTEWPDGRVHHTGFTTVFTPNTEVIWVDPSTQEEYDVDFSSWQEGKQSGGSVNATMAAITSRSYHTGVVQTAMMDGSVQSVSESVTRDIWRAAGTRGGGEVTEGF</sequence>
<dbReference type="SUPFAM" id="SSF54523">
    <property type="entry name" value="Pili subunits"/>
    <property type="match status" value="1"/>
</dbReference>
<protein>
    <submittedName>
        <fullName evidence="3">Putative major pilin subunit</fullName>
    </submittedName>
</protein>
<evidence type="ECO:0000313" key="4">
    <source>
        <dbReference type="Proteomes" id="UP000318741"/>
    </source>
</evidence>
<dbReference type="InterPro" id="IPR012902">
    <property type="entry name" value="N_methyl_site"/>
</dbReference>
<dbReference type="Pfam" id="PF07596">
    <property type="entry name" value="SBP_bac_10"/>
    <property type="match status" value="1"/>
</dbReference>
<organism evidence="3 4">
    <name type="scientific">Alienimonas californiensis</name>
    <dbReference type="NCBI Taxonomy" id="2527989"/>
    <lineage>
        <taxon>Bacteria</taxon>
        <taxon>Pseudomonadati</taxon>
        <taxon>Planctomycetota</taxon>
        <taxon>Planctomycetia</taxon>
        <taxon>Planctomycetales</taxon>
        <taxon>Planctomycetaceae</taxon>
        <taxon>Alienimonas</taxon>
    </lineage>
</organism>
<proteinExistence type="predicted"/>
<dbReference type="PANTHER" id="PTHR30093:SF2">
    <property type="entry name" value="TYPE II SECRETION SYSTEM PROTEIN H"/>
    <property type="match status" value="1"/>
</dbReference>
<dbReference type="RefSeq" id="WP_145358508.1">
    <property type="nucleotide sequence ID" value="NZ_CP036265.1"/>
</dbReference>
<evidence type="ECO:0000259" key="2">
    <source>
        <dbReference type="Pfam" id="PF07596"/>
    </source>
</evidence>
<dbReference type="NCBIfam" id="TIGR04294">
    <property type="entry name" value="pre_pil_HX9DG"/>
    <property type="match status" value="1"/>
</dbReference>
<reference evidence="3 4" key="1">
    <citation type="submission" date="2019-02" db="EMBL/GenBank/DDBJ databases">
        <title>Deep-cultivation of Planctomycetes and their phenomic and genomic characterization uncovers novel biology.</title>
        <authorList>
            <person name="Wiegand S."/>
            <person name="Jogler M."/>
            <person name="Boedeker C."/>
            <person name="Pinto D."/>
            <person name="Vollmers J."/>
            <person name="Rivas-Marin E."/>
            <person name="Kohn T."/>
            <person name="Peeters S.H."/>
            <person name="Heuer A."/>
            <person name="Rast P."/>
            <person name="Oberbeckmann S."/>
            <person name="Bunk B."/>
            <person name="Jeske O."/>
            <person name="Meyerdierks A."/>
            <person name="Storesund J.E."/>
            <person name="Kallscheuer N."/>
            <person name="Luecker S."/>
            <person name="Lage O.M."/>
            <person name="Pohl T."/>
            <person name="Merkel B.J."/>
            <person name="Hornburger P."/>
            <person name="Mueller R.-W."/>
            <person name="Bruemmer F."/>
            <person name="Labrenz M."/>
            <person name="Spormann A.M."/>
            <person name="Op den Camp H."/>
            <person name="Overmann J."/>
            <person name="Amann R."/>
            <person name="Jetten M.S.M."/>
            <person name="Mascher T."/>
            <person name="Medema M.H."/>
            <person name="Devos D.P."/>
            <person name="Kaster A.-K."/>
            <person name="Ovreas L."/>
            <person name="Rohde M."/>
            <person name="Galperin M.Y."/>
            <person name="Jogler C."/>
        </authorList>
    </citation>
    <scope>NUCLEOTIDE SEQUENCE [LARGE SCALE GENOMIC DNA]</scope>
    <source>
        <strain evidence="3 4">CA12</strain>
    </source>
</reference>
<evidence type="ECO:0000313" key="3">
    <source>
        <dbReference type="EMBL" id="QDT15596.1"/>
    </source>
</evidence>
<dbReference type="InterPro" id="IPR027558">
    <property type="entry name" value="Pre_pil_HX9DG_C"/>
</dbReference>
<dbReference type="PROSITE" id="PS00409">
    <property type="entry name" value="PROKAR_NTER_METHYL"/>
    <property type="match status" value="1"/>
</dbReference>
<gene>
    <name evidence="3" type="ORF">CA12_16810</name>
</gene>
<dbReference type="InterPro" id="IPR045584">
    <property type="entry name" value="Pilin-like"/>
</dbReference>
<keyword evidence="4" id="KW-1185">Reference proteome</keyword>
<dbReference type="Proteomes" id="UP000318741">
    <property type="component" value="Chromosome"/>
</dbReference>
<dbReference type="KEGG" id="acaf:CA12_16810"/>
<dbReference type="Gene3D" id="3.30.700.10">
    <property type="entry name" value="Glycoprotein, Type 4 Pilin"/>
    <property type="match status" value="1"/>
</dbReference>
<dbReference type="Pfam" id="PF07963">
    <property type="entry name" value="N_methyl"/>
    <property type="match status" value="1"/>
</dbReference>
<feature type="domain" description="DUF1559" evidence="2">
    <location>
        <begin position="32"/>
        <end position="329"/>
    </location>
</feature>
<dbReference type="InterPro" id="IPR011453">
    <property type="entry name" value="DUF1559"/>
</dbReference>
<dbReference type="PANTHER" id="PTHR30093">
    <property type="entry name" value="GENERAL SECRETION PATHWAY PROTEIN G"/>
    <property type="match status" value="1"/>
</dbReference>